<proteinExistence type="predicted"/>
<evidence type="ECO:0000313" key="2">
    <source>
        <dbReference type="Proteomes" id="UP000594261"/>
    </source>
</evidence>
<dbReference type="PANTHER" id="PTHR34378">
    <property type="entry name" value="GLUTAMATE--CYSTEINE LIGASE, CHLOROPLASTIC"/>
    <property type="match status" value="1"/>
</dbReference>
<dbReference type="EnsemblPlants" id="QL07p029554:mrna">
    <property type="protein sequence ID" value="QL07p029554:mrna"/>
    <property type="gene ID" value="QL07p029554"/>
</dbReference>
<dbReference type="AlphaFoldDB" id="A0A7N2M5P6"/>
<reference evidence="1 2" key="1">
    <citation type="journal article" date="2016" name="G3 (Bethesda)">
        <title>First Draft Assembly and Annotation of the Genome of a California Endemic Oak Quercus lobata Nee (Fagaceae).</title>
        <authorList>
            <person name="Sork V.L."/>
            <person name="Fitz-Gibbon S.T."/>
            <person name="Puiu D."/>
            <person name="Crepeau M."/>
            <person name="Gugger P.F."/>
            <person name="Sherman R."/>
            <person name="Stevens K."/>
            <person name="Langley C.H."/>
            <person name="Pellegrini M."/>
            <person name="Salzberg S.L."/>
        </authorList>
    </citation>
    <scope>NUCLEOTIDE SEQUENCE [LARGE SCALE GENOMIC DNA]</scope>
    <source>
        <strain evidence="1 2">cv. SW786</strain>
    </source>
</reference>
<keyword evidence="2" id="KW-1185">Reference proteome</keyword>
<organism evidence="1 2">
    <name type="scientific">Quercus lobata</name>
    <name type="common">Valley oak</name>
    <dbReference type="NCBI Taxonomy" id="97700"/>
    <lineage>
        <taxon>Eukaryota</taxon>
        <taxon>Viridiplantae</taxon>
        <taxon>Streptophyta</taxon>
        <taxon>Embryophyta</taxon>
        <taxon>Tracheophyta</taxon>
        <taxon>Spermatophyta</taxon>
        <taxon>Magnoliopsida</taxon>
        <taxon>eudicotyledons</taxon>
        <taxon>Gunneridae</taxon>
        <taxon>Pentapetalae</taxon>
        <taxon>rosids</taxon>
        <taxon>fabids</taxon>
        <taxon>Fagales</taxon>
        <taxon>Fagaceae</taxon>
        <taxon>Quercus</taxon>
    </lineage>
</organism>
<dbReference type="Gramene" id="QL07p029554:mrna">
    <property type="protein sequence ID" value="QL07p029554:mrna"/>
    <property type="gene ID" value="QL07p029554"/>
</dbReference>
<evidence type="ECO:0000313" key="1">
    <source>
        <dbReference type="EnsemblPlants" id="QL07p029554:mrna"/>
    </source>
</evidence>
<dbReference type="Proteomes" id="UP000594261">
    <property type="component" value="Chromosome 7"/>
</dbReference>
<protein>
    <submittedName>
        <fullName evidence="1">Uncharacterized protein</fullName>
    </submittedName>
</protein>
<dbReference type="GO" id="GO:0006750">
    <property type="term" value="P:glutathione biosynthetic process"/>
    <property type="evidence" value="ECO:0007669"/>
    <property type="project" value="InterPro"/>
</dbReference>
<name>A0A7N2M5P6_QUELO</name>
<dbReference type="GO" id="GO:0004357">
    <property type="term" value="F:glutamate-cysteine ligase activity"/>
    <property type="evidence" value="ECO:0007669"/>
    <property type="project" value="InterPro"/>
</dbReference>
<dbReference type="InParanoid" id="A0A7N2M5P6"/>
<dbReference type="Gene3D" id="3.30.590.20">
    <property type="match status" value="1"/>
</dbReference>
<accession>A0A7N2M5P6</accession>
<dbReference type="EMBL" id="LRBV02000007">
    <property type="status" value="NOT_ANNOTATED_CDS"/>
    <property type="molecule type" value="Genomic_DNA"/>
</dbReference>
<sequence length="137" mass="15615">MAYKTQPEICQAYSISFVPYSVYFQVPKTGLNTPFQGGLLKDVAESVIKWAKDGLERRGIGELMYLNELAEDVTTGVTPAEKLVQMYNEKFQVAFSSSSMQRRRPVQHPCAYQNLEGPWDLLIRIASIRKRNPEELP</sequence>
<dbReference type="PANTHER" id="PTHR34378:SF3">
    <property type="entry name" value="GLUTAMATE--CYSTEINE LIGASE"/>
    <property type="match status" value="1"/>
</dbReference>
<dbReference type="InterPro" id="IPR035434">
    <property type="entry name" value="GCL_bact_plant"/>
</dbReference>
<reference evidence="1" key="2">
    <citation type="submission" date="2021-01" db="UniProtKB">
        <authorList>
            <consortium name="EnsemblPlants"/>
        </authorList>
    </citation>
    <scope>IDENTIFICATION</scope>
</reference>